<name>A0A183HMA7_9BILA</name>
<accession>A0A183HMA7</accession>
<reference evidence="2 3" key="2">
    <citation type="submission" date="2018-11" db="EMBL/GenBank/DDBJ databases">
        <authorList>
            <consortium name="Pathogen Informatics"/>
        </authorList>
    </citation>
    <scope>NUCLEOTIDE SEQUENCE [LARGE SCALE GENOMIC DNA]</scope>
</reference>
<dbReference type="Proteomes" id="UP000267606">
    <property type="component" value="Unassembled WGS sequence"/>
</dbReference>
<feature type="chain" id="PRO_5044552571" evidence="1">
    <location>
        <begin position="27"/>
        <end position="89"/>
    </location>
</feature>
<feature type="signal peptide" evidence="1">
    <location>
        <begin position="1"/>
        <end position="26"/>
    </location>
</feature>
<evidence type="ECO:0000313" key="4">
    <source>
        <dbReference type="WBParaSite" id="OFLC_0000861801-mRNA-1"/>
    </source>
</evidence>
<dbReference type="WBParaSite" id="OFLC_0000861801-mRNA-1">
    <property type="protein sequence ID" value="OFLC_0000861801-mRNA-1"/>
    <property type="gene ID" value="OFLC_0000861801"/>
</dbReference>
<keyword evidence="1" id="KW-0732">Signal</keyword>
<dbReference type="AlphaFoldDB" id="A0A183HMA7"/>
<organism evidence="4">
    <name type="scientific">Onchocerca flexuosa</name>
    <dbReference type="NCBI Taxonomy" id="387005"/>
    <lineage>
        <taxon>Eukaryota</taxon>
        <taxon>Metazoa</taxon>
        <taxon>Ecdysozoa</taxon>
        <taxon>Nematoda</taxon>
        <taxon>Chromadorea</taxon>
        <taxon>Rhabditida</taxon>
        <taxon>Spirurina</taxon>
        <taxon>Spiruromorpha</taxon>
        <taxon>Filarioidea</taxon>
        <taxon>Onchocercidae</taxon>
        <taxon>Onchocerca</taxon>
    </lineage>
</organism>
<reference evidence="4" key="1">
    <citation type="submission" date="2016-06" db="UniProtKB">
        <authorList>
            <consortium name="WormBaseParasite"/>
        </authorList>
    </citation>
    <scope>IDENTIFICATION</scope>
</reference>
<keyword evidence="3" id="KW-1185">Reference proteome</keyword>
<sequence>MAKMTANYGVELVILILFVMICPSLSSHCEYWEIEDFPRFVRKLPHHAKEEFCKIHEMEMDLSRKQFFEMLRNWGRKYSVVVSCYYKFI</sequence>
<evidence type="ECO:0000256" key="1">
    <source>
        <dbReference type="SAM" id="SignalP"/>
    </source>
</evidence>
<dbReference type="EMBL" id="UZAJ01009905">
    <property type="protein sequence ID" value="VDO56560.1"/>
    <property type="molecule type" value="Genomic_DNA"/>
</dbReference>
<gene>
    <name evidence="2" type="ORF">OFLC_LOCUS8620</name>
</gene>
<protein>
    <submittedName>
        <fullName evidence="4">DDE_Tnp_1_7 domain-containing protein</fullName>
    </submittedName>
</protein>
<evidence type="ECO:0000313" key="2">
    <source>
        <dbReference type="EMBL" id="VDO56560.1"/>
    </source>
</evidence>
<evidence type="ECO:0000313" key="3">
    <source>
        <dbReference type="Proteomes" id="UP000267606"/>
    </source>
</evidence>
<proteinExistence type="predicted"/>